<organism evidence="1">
    <name type="scientific">candidate division TA06 bacterium ADurb.Bin417</name>
    <dbReference type="NCBI Taxonomy" id="1852828"/>
    <lineage>
        <taxon>Bacteria</taxon>
        <taxon>Bacteria division TA06</taxon>
    </lineage>
</organism>
<gene>
    <name evidence="1" type="ORF">BWY73_01047</name>
</gene>
<dbReference type="Proteomes" id="UP000485484">
    <property type="component" value="Unassembled WGS sequence"/>
</dbReference>
<accession>A0A1V5MER2</accession>
<protein>
    <submittedName>
        <fullName evidence="1">Uncharacterized protein</fullName>
    </submittedName>
</protein>
<proteinExistence type="predicted"/>
<evidence type="ECO:0000313" key="1">
    <source>
        <dbReference type="EMBL" id="OPZ91615.1"/>
    </source>
</evidence>
<reference evidence="1" key="1">
    <citation type="submission" date="2017-02" db="EMBL/GenBank/DDBJ databases">
        <title>Delving into the versatile metabolic prowess of the omnipresent phylum Bacteroidetes.</title>
        <authorList>
            <person name="Nobu M.K."/>
            <person name="Mei R."/>
            <person name="Narihiro T."/>
            <person name="Kuroda K."/>
            <person name="Liu W.-T."/>
        </authorList>
    </citation>
    <scope>NUCLEOTIDE SEQUENCE</scope>
    <source>
        <strain evidence="1">ADurb.Bin417</strain>
    </source>
</reference>
<name>A0A1V5MER2_UNCT6</name>
<sequence length="261" mass="27765">MFQPGDQLRFQAAPVDLEFEVPGPEVPFQQVPGYRLAASDRVPETAQGQGGLGLPAEVAEGHGLDLLGGQRPFPADPFQGLEQLDPGDVEDLQDAPDPVIPSVDDPAGIREMLDFARQEGQVGPAFLEDGLQALERFRFDDLVAGHQQYVVSVVKGGQEFGRHPGGVAGSGGSGLVAEEMDARGAGGRRHNLFGPVSDHQQVGLDTALLVGFDGPDDRRPPLDRETDLVQVGRLHPGALAGGQDDRDGPGLLRLARFHLQL</sequence>
<dbReference type="AlphaFoldDB" id="A0A1V5MER2"/>
<dbReference type="EMBL" id="MWAK01000161">
    <property type="protein sequence ID" value="OPZ91615.1"/>
    <property type="molecule type" value="Genomic_DNA"/>
</dbReference>
<comment type="caution">
    <text evidence="1">The sequence shown here is derived from an EMBL/GenBank/DDBJ whole genome shotgun (WGS) entry which is preliminary data.</text>
</comment>